<evidence type="ECO:0000313" key="3">
    <source>
        <dbReference type="Proteomes" id="UP001374584"/>
    </source>
</evidence>
<feature type="region of interest" description="Disordered" evidence="1">
    <location>
        <begin position="47"/>
        <end position="79"/>
    </location>
</feature>
<evidence type="ECO:0000313" key="2">
    <source>
        <dbReference type="EMBL" id="KAK7325817.1"/>
    </source>
</evidence>
<accession>A0AAN9Q8G2</accession>
<reference evidence="2 3" key="1">
    <citation type="submission" date="2024-01" db="EMBL/GenBank/DDBJ databases">
        <title>The genomes of 5 underutilized Papilionoideae crops provide insights into root nodulation and disease resistanc.</title>
        <authorList>
            <person name="Jiang F."/>
        </authorList>
    </citation>
    <scope>NUCLEOTIDE SEQUENCE [LARGE SCALE GENOMIC DNA]</scope>
    <source>
        <strain evidence="2">JINMINGXINNONG_FW02</strain>
        <tissue evidence="2">Leaves</tissue>
    </source>
</reference>
<sequence>MVKYPEQKVRLGKTTRSWRRDRPRQRSFLMSFLSEGLAPEDDLMEEDFKVDESSSQTQVKENEPKTGISVRGRKPVSTD</sequence>
<dbReference type="AlphaFoldDB" id="A0AAN9Q8G2"/>
<feature type="region of interest" description="Disordered" evidence="1">
    <location>
        <begin position="1"/>
        <end position="24"/>
    </location>
</feature>
<proteinExistence type="predicted"/>
<keyword evidence="3" id="KW-1185">Reference proteome</keyword>
<dbReference type="EMBL" id="JAYMYR010000104">
    <property type="protein sequence ID" value="KAK7325817.1"/>
    <property type="molecule type" value="Genomic_DNA"/>
</dbReference>
<name>A0AAN9Q8G2_PHACN</name>
<feature type="compositionally biased region" description="Basic residues" evidence="1">
    <location>
        <begin position="10"/>
        <end position="24"/>
    </location>
</feature>
<comment type="caution">
    <text evidence="2">The sequence shown here is derived from an EMBL/GenBank/DDBJ whole genome shotgun (WGS) entry which is preliminary data.</text>
</comment>
<dbReference type="Proteomes" id="UP001374584">
    <property type="component" value="Unassembled WGS sequence"/>
</dbReference>
<gene>
    <name evidence="2" type="ORF">VNO80_33862</name>
</gene>
<organism evidence="2 3">
    <name type="scientific">Phaseolus coccineus</name>
    <name type="common">Scarlet runner bean</name>
    <name type="synonym">Phaseolus multiflorus</name>
    <dbReference type="NCBI Taxonomy" id="3886"/>
    <lineage>
        <taxon>Eukaryota</taxon>
        <taxon>Viridiplantae</taxon>
        <taxon>Streptophyta</taxon>
        <taxon>Embryophyta</taxon>
        <taxon>Tracheophyta</taxon>
        <taxon>Spermatophyta</taxon>
        <taxon>Magnoliopsida</taxon>
        <taxon>eudicotyledons</taxon>
        <taxon>Gunneridae</taxon>
        <taxon>Pentapetalae</taxon>
        <taxon>rosids</taxon>
        <taxon>fabids</taxon>
        <taxon>Fabales</taxon>
        <taxon>Fabaceae</taxon>
        <taxon>Papilionoideae</taxon>
        <taxon>50 kb inversion clade</taxon>
        <taxon>NPAAA clade</taxon>
        <taxon>indigoferoid/millettioid clade</taxon>
        <taxon>Phaseoleae</taxon>
        <taxon>Phaseolus</taxon>
    </lineage>
</organism>
<protein>
    <submittedName>
        <fullName evidence="2">Uncharacterized protein</fullName>
    </submittedName>
</protein>
<evidence type="ECO:0000256" key="1">
    <source>
        <dbReference type="SAM" id="MobiDB-lite"/>
    </source>
</evidence>